<dbReference type="PROSITE" id="PS00518">
    <property type="entry name" value="ZF_RING_1"/>
    <property type="match status" value="1"/>
</dbReference>
<keyword evidence="6 10" id="KW-0863">Zinc-finger</keyword>
<keyword evidence="8 11" id="KW-0862">Zinc</keyword>
<evidence type="ECO:0000256" key="2">
    <source>
        <dbReference type="ARBA" id="ARBA00004308"/>
    </source>
</evidence>
<evidence type="ECO:0000256" key="1">
    <source>
        <dbReference type="ARBA" id="ARBA00000900"/>
    </source>
</evidence>
<dbReference type="GO" id="GO:0008270">
    <property type="term" value="F:zinc ion binding"/>
    <property type="evidence" value="ECO:0007669"/>
    <property type="project" value="UniProtKB-KW"/>
</dbReference>
<reference evidence="13" key="1">
    <citation type="submission" date="2018-02" db="EMBL/GenBank/DDBJ databases">
        <title>Rhizophora mucronata_Transcriptome.</title>
        <authorList>
            <person name="Meera S.P."/>
            <person name="Sreeshan A."/>
            <person name="Augustine A."/>
        </authorList>
    </citation>
    <scope>NUCLEOTIDE SEQUENCE</scope>
    <source>
        <tissue evidence="13">Leaf</tissue>
    </source>
</reference>
<accession>A0A2P2LRN4</accession>
<dbReference type="PROSITE" id="PS50089">
    <property type="entry name" value="ZF_RING_2"/>
    <property type="match status" value="1"/>
</dbReference>
<dbReference type="EMBL" id="GGEC01040130">
    <property type="protein sequence ID" value="MBX20614.1"/>
    <property type="molecule type" value="Transcribed_RNA"/>
</dbReference>
<evidence type="ECO:0000256" key="10">
    <source>
        <dbReference type="PROSITE-ProRule" id="PRU00175"/>
    </source>
</evidence>
<evidence type="ECO:0000259" key="12">
    <source>
        <dbReference type="PROSITE" id="PS50089"/>
    </source>
</evidence>
<keyword evidence="11" id="KW-0256">Endoplasmic reticulum</keyword>
<dbReference type="EC" id="2.3.2.27" evidence="11"/>
<evidence type="ECO:0000256" key="11">
    <source>
        <dbReference type="RuleBase" id="RU369090"/>
    </source>
</evidence>
<dbReference type="InterPro" id="IPR013083">
    <property type="entry name" value="Znf_RING/FYVE/PHD"/>
</dbReference>
<keyword evidence="4 11" id="KW-0808">Transferase</keyword>
<evidence type="ECO:0000256" key="5">
    <source>
        <dbReference type="ARBA" id="ARBA00022723"/>
    </source>
</evidence>
<evidence type="ECO:0000256" key="4">
    <source>
        <dbReference type="ARBA" id="ARBA00022679"/>
    </source>
</evidence>
<dbReference type="PANTHER" id="PTHR12313">
    <property type="entry name" value="E3 UBIQUITIN-PROTEIN LIGASE RNF5-RELATED"/>
    <property type="match status" value="1"/>
</dbReference>
<organism evidence="13">
    <name type="scientific">Rhizophora mucronata</name>
    <name type="common">Asiatic mangrove</name>
    <dbReference type="NCBI Taxonomy" id="61149"/>
    <lineage>
        <taxon>Eukaryota</taxon>
        <taxon>Viridiplantae</taxon>
        <taxon>Streptophyta</taxon>
        <taxon>Embryophyta</taxon>
        <taxon>Tracheophyta</taxon>
        <taxon>Spermatophyta</taxon>
        <taxon>Magnoliopsida</taxon>
        <taxon>eudicotyledons</taxon>
        <taxon>Gunneridae</taxon>
        <taxon>Pentapetalae</taxon>
        <taxon>rosids</taxon>
        <taxon>fabids</taxon>
        <taxon>Malpighiales</taxon>
        <taxon>Rhizophoraceae</taxon>
        <taxon>Rhizophora</taxon>
    </lineage>
</organism>
<feature type="domain" description="RING-type" evidence="12">
    <location>
        <begin position="46"/>
        <end position="96"/>
    </location>
</feature>
<dbReference type="UniPathway" id="UPA00143"/>
<dbReference type="InterPro" id="IPR001841">
    <property type="entry name" value="Znf_RING"/>
</dbReference>
<keyword evidence="7 11" id="KW-0833">Ubl conjugation pathway</keyword>
<protein>
    <recommendedName>
        <fullName evidence="11">E3 ubiquitin-protein ligase RMA</fullName>
        <ecNumber evidence="11">2.3.2.27</ecNumber>
    </recommendedName>
    <alternativeName>
        <fullName evidence="11">Protein RING membrane-anchor</fullName>
    </alternativeName>
    <alternativeName>
        <fullName evidence="11">RING-type E3 ubiquitin transferase RMA</fullName>
    </alternativeName>
</protein>
<keyword evidence="11" id="KW-1133">Transmembrane helix</keyword>
<comment type="domain">
    <text evidence="11">The RING-type zinc finger domain is responsible for E3 ligase activity.</text>
</comment>
<name>A0A2P2LRN4_RHIMU</name>
<evidence type="ECO:0000256" key="8">
    <source>
        <dbReference type="ARBA" id="ARBA00022833"/>
    </source>
</evidence>
<dbReference type="InterPro" id="IPR017907">
    <property type="entry name" value="Znf_RING_CS"/>
</dbReference>
<keyword evidence="9 11" id="KW-0472">Membrane</keyword>
<feature type="transmembrane region" description="Helical" evidence="11">
    <location>
        <begin position="240"/>
        <end position="258"/>
    </location>
</feature>
<evidence type="ECO:0000256" key="7">
    <source>
        <dbReference type="ARBA" id="ARBA00022786"/>
    </source>
</evidence>
<evidence type="ECO:0000256" key="9">
    <source>
        <dbReference type="ARBA" id="ARBA00023136"/>
    </source>
</evidence>
<dbReference type="InterPro" id="IPR045103">
    <property type="entry name" value="RNF5/RNF185-like"/>
</dbReference>
<proteinExistence type="predicted"/>
<evidence type="ECO:0000313" key="13">
    <source>
        <dbReference type="EMBL" id="MBX20614.1"/>
    </source>
</evidence>
<sequence>MALEQYLEAVSHNDINGEDKSSLEKLKTISETLEHSDESAPHGFDCNICLDSVQDPVVTFCGHLYCWPCIYKWLHVQSISSQDQNEMLQQQCPVCKAEVSESTLVPLFGRGQTTRPSKGKVPSQGITIPQRPFSCGVDLASSPHATSIPRATHQFHHHNYTFRPHLYHPQPENYPTSVVLRPDGTRTSMNNPVIGMLGEMIYERVFDNSINNAHAYSNSYHLAGTASPRVRRQVRMADKSLSRITFFLFCCAFLCLLLF</sequence>
<dbReference type="GO" id="GO:0006511">
    <property type="term" value="P:ubiquitin-dependent protein catabolic process"/>
    <property type="evidence" value="ECO:0007669"/>
    <property type="project" value="UniProtKB-UniRule"/>
</dbReference>
<dbReference type="Gene3D" id="3.30.40.10">
    <property type="entry name" value="Zinc/RING finger domain, C3HC4 (zinc finger)"/>
    <property type="match status" value="1"/>
</dbReference>
<dbReference type="SUPFAM" id="SSF57850">
    <property type="entry name" value="RING/U-box"/>
    <property type="match status" value="1"/>
</dbReference>
<dbReference type="AlphaFoldDB" id="A0A2P2LRN4"/>
<dbReference type="EMBL" id="GGEC01040131">
    <property type="protein sequence ID" value="MBX20615.1"/>
    <property type="molecule type" value="Transcribed_RNA"/>
</dbReference>
<comment type="pathway">
    <text evidence="3 11">Protein modification; protein ubiquitination.</text>
</comment>
<dbReference type="SMART" id="SM00184">
    <property type="entry name" value="RING"/>
    <property type="match status" value="1"/>
</dbReference>
<keyword evidence="5 11" id="KW-0479">Metal-binding</keyword>
<comment type="catalytic activity">
    <reaction evidence="1 11">
        <text>S-ubiquitinyl-[E2 ubiquitin-conjugating enzyme]-L-cysteine + [acceptor protein]-L-lysine = [E2 ubiquitin-conjugating enzyme]-L-cysteine + N(6)-ubiquitinyl-[acceptor protein]-L-lysine.</text>
        <dbReference type="EC" id="2.3.2.27"/>
    </reaction>
</comment>
<dbReference type="Pfam" id="PF00097">
    <property type="entry name" value="zf-C3HC4"/>
    <property type="match status" value="1"/>
</dbReference>
<evidence type="ECO:0000256" key="6">
    <source>
        <dbReference type="ARBA" id="ARBA00022771"/>
    </source>
</evidence>
<comment type="function">
    <text evidence="11">E3 ubiquitin-protein ligase.</text>
</comment>
<dbReference type="InterPro" id="IPR018957">
    <property type="entry name" value="Znf_C3HC4_RING-type"/>
</dbReference>
<dbReference type="GO" id="GO:0061630">
    <property type="term" value="F:ubiquitin protein ligase activity"/>
    <property type="evidence" value="ECO:0007669"/>
    <property type="project" value="UniProtKB-UniRule"/>
</dbReference>
<comment type="subcellular location">
    <subcellularLocation>
        <location evidence="2">Endomembrane system</location>
    </subcellularLocation>
    <subcellularLocation>
        <location evidence="11">Endoplasmic reticulum membrane</location>
        <topology evidence="11">Single-pass type IV membrane protein</topology>
    </subcellularLocation>
</comment>
<keyword evidence="11" id="KW-0812">Transmembrane</keyword>
<evidence type="ECO:0000256" key="3">
    <source>
        <dbReference type="ARBA" id="ARBA00004906"/>
    </source>
</evidence>
<dbReference type="GO" id="GO:0005789">
    <property type="term" value="C:endoplasmic reticulum membrane"/>
    <property type="evidence" value="ECO:0007669"/>
    <property type="project" value="UniProtKB-SubCell"/>
</dbReference>
<dbReference type="GO" id="GO:0016567">
    <property type="term" value="P:protein ubiquitination"/>
    <property type="evidence" value="ECO:0007669"/>
    <property type="project" value="UniProtKB-UniPathway"/>
</dbReference>